<dbReference type="Proteomes" id="UP001144372">
    <property type="component" value="Unassembled WGS sequence"/>
</dbReference>
<reference evidence="1" key="1">
    <citation type="submission" date="2022-12" db="EMBL/GenBank/DDBJ databases">
        <title>Reference genome sequencing for broad-spectrum identification of bacterial and archaeal isolates by mass spectrometry.</title>
        <authorList>
            <person name="Sekiguchi Y."/>
            <person name="Tourlousse D.M."/>
        </authorList>
    </citation>
    <scope>NUCLEOTIDE SEQUENCE</scope>
    <source>
        <strain evidence="1">ASRB1</strain>
    </source>
</reference>
<proteinExistence type="predicted"/>
<gene>
    <name evidence="1" type="ORF">DAMNIGENAA_08000</name>
</gene>
<comment type="caution">
    <text evidence="1">The sequence shown here is derived from an EMBL/GenBank/DDBJ whole genome shotgun (WGS) entry which is preliminary data.</text>
</comment>
<accession>A0A9W6CZU2</accession>
<keyword evidence="2" id="KW-1185">Reference proteome</keyword>
<evidence type="ECO:0000313" key="2">
    <source>
        <dbReference type="Proteomes" id="UP001144372"/>
    </source>
</evidence>
<evidence type="ECO:0000313" key="1">
    <source>
        <dbReference type="EMBL" id="GLI33367.1"/>
    </source>
</evidence>
<name>A0A9W6CZU2_9BACT</name>
<dbReference type="EMBL" id="BSDR01000001">
    <property type="protein sequence ID" value="GLI33367.1"/>
    <property type="molecule type" value="Genomic_DNA"/>
</dbReference>
<protein>
    <submittedName>
        <fullName evidence="1">Uncharacterized protein</fullName>
    </submittedName>
</protein>
<sequence length="114" mass="12939">MTETSIVEESAVLLQIQNSKKPDQTILLVYNKEKGVFETRGLKELFGVKEISIESGEVLSSLEQYAMVLSFLLESISTAQDLGLPFGYQDQFDFEGAKYTLYQDGDYRRLQRVA</sequence>
<organism evidence="1 2">
    <name type="scientific">Desulforhabdus amnigena</name>
    <dbReference type="NCBI Taxonomy" id="40218"/>
    <lineage>
        <taxon>Bacteria</taxon>
        <taxon>Pseudomonadati</taxon>
        <taxon>Thermodesulfobacteriota</taxon>
        <taxon>Syntrophobacteria</taxon>
        <taxon>Syntrophobacterales</taxon>
        <taxon>Syntrophobacteraceae</taxon>
        <taxon>Desulforhabdus</taxon>
    </lineage>
</organism>
<dbReference type="AlphaFoldDB" id="A0A9W6CZU2"/>
<dbReference type="RefSeq" id="WP_281792378.1">
    <property type="nucleotide sequence ID" value="NZ_BSDR01000001.1"/>
</dbReference>